<dbReference type="InterPro" id="IPR002110">
    <property type="entry name" value="Ankyrin_rpt"/>
</dbReference>
<dbReference type="PROSITE" id="PS50225">
    <property type="entry name" value="SOCS"/>
    <property type="match status" value="1"/>
</dbReference>
<feature type="repeat" description="ANK" evidence="3">
    <location>
        <begin position="128"/>
        <end position="160"/>
    </location>
</feature>
<evidence type="ECO:0000256" key="2">
    <source>
        <dbReference type="ARBA" id="ARBA00023043"/>
    </source>
</evidence>
<dbReference type="SUPFAM" id="SSF158235">
    <property type="entry name" value="SOCS box-like"/>
    <property type="match status" value="1"/>
</dbReference>
<evidence type="ECO:0000313" key="7">
    <source>
        <dbReference type="Proteomes" id="UP001374579"/>
    </source>
</evidence>
<dbReference type="PANTHER" id="PTHR24180">
    <property type="entry name" value="CYCLIN-DEPENDENT KINASE INHIBITOR 2C-RELATED"/>
    <property type="match status" value="1"/>
</dbReference>
<keyword evidence="1" id="KW-0677">Repeat</keyword>
<comment type="caution">
    <text evidence="6">The sequence shown here is derived from an EMBL/GenBank/DDBJ whole genome shotgun (WGS) entry which is preliminary data.</text>
</comment>
<dbReference type="InterPro" id="IPR036770">
    <property type="entry name" value="Ankyrin_rpt-contain_sf"/>
</dbReference>
<accession>A0AAN9AXC5</accession>
<gene>
    <name evidence="6" type="ORF">V1264_006566</name>
</gene>
<feature type="repeat" description="ANK" evidence="3">
    <location>
        <begin position="231"/>
        <end position="263"/>
    </location>
</feature>
<feature type="repeat" description="ANK" evidence="3">
    <location>
        <begin position="161"/>
        <end position="196"/>
    </location>
</feature>
<evidence type="ECO:0000313" key="6">
    <source>
        <dbReference type="EMBL" id="KAK7095115.1"/>
    </source>
</evidence>
<feature type="region of interest" description="Disordered" evidence="4">
    <location>
        <begin position="306"/>
        <end position="331"/>
    </location>
</feature>
<dbReference type="AlphaFoldDB" id="A0AAN9AXC5"/>
<dbReference type="SMART" id="SM00248">
    <property type="entry name" value="ANK"/>
    <property type="match status" value="5"/>
</dbReference>
<keyword evidence="2 3" id="KW-0040">ANK repeat</keyword>
<evidence type="ECO:0000256" key="1">
    <source>
        <dbReference type="ARBA" id="ARBA00022737"/>
    </source>
</evidence>
<dbReference type="Pfam" id="PF07525">
    <property type="entry name" value="SOCS_box"/>
    <property type="match status" value="1"/>
</dbReference>
<dbReference type="CDD" id="cd03716">
    <property type="entry name" value="SOCS_ASB_like"/>
    <property type="match status" value="1"/>
</dbReference>
<dbReference type="GO" id="GO:0035556">
    <property type="term" value="P:intracellular signal transduction"/>
    <property type="evidence" value="ECO:0007669"/>
    <property type="project" value="InterPro"/>
</dbReference>
<dbReference type="InterPro" id="IPR036036">
    <property type="entry name" value="SOCS_box-like_dom_sf"/>
</dbReference>
<proteinExistence type="predicted"/>
<name>A0AAN9AXC5_9CAEN</name>
<dbReference type="Gene3D" id="1.25.40.20">
    <property type="entry name" value="Ankyrin repeat-containing domain"/>
    <property type="match status" value="1"/>
</dbReference>
<dbReference type="InterPro" id="IPR051637">
    <property type="entry name" value="Ank_repeat_dom-contain_49"/>
</dbReference>
<feature type="compositionally biased region" description="Basic and acidic residues" evidence="4">
    <location>
        <begin position="315"/>
        <end position="330"/>
    </location>
</feature>
<dbReference type="PROSITE" id="PS50088">
    <property type="entry name" value="ANK_REPEAT"/>
    <property type="match status" value="4"/>
</dbReference>
<dbReference type="SMART" id="SM00969">
    <property type="entry name" value="SOCS_box"/>
    <property type="match status" value="1"/>
</dbReference>
<organism evidence="6 7">
    <name type="scientific">Littorina saxatilis</name>
    <dbReference type="NCBI Taxonomy" id="31220"/>
    <lineage>
        <taxon>Eukaryota</taxon>
        <taxon>Metazoa</taxon>
        <taxon>Spiralia</taxon>
        <taxon>Lophotrochozoa</taxon>
        <taxon>Mollusca</taxon>
        <taxon>Gastropoda</taxon>
        <taxon>Caenogastropoda</taxon>
        <taxon>Littorinimorpha</taxon>
        <taxon>Littorinoidea</taxon>
        <taxon>Littorinidae</taxon>
        <taxon>Littorina</taxon>
    </lineage>
</organism>
<sequence length="439" mass="48650">MEDIIDPNATKEVAMTSLDWCARSRQLTQLKAVLSAHFSNCAISDLERECSGVLRNAITSGCKDTVLSLLRHVDDAFLGQRHEEGRSDDVREGRTRLEKLLGLAVEHGHRDIAEVLLIKGANPNQCYRSKPLLHLSLSLGHHDVASLLVEREADVNMIDSKGETPIFAALASNSSQMNGVIDDLVSRGADVKHRSLTGRQPIHCAAMTSNITALTRLANAGCDVASKDGVLGDTPLHLACSRCCQEAVATLIRHGADFNAVNNRGDTPLRKLLQHATRACKDFHQDSRIKLARVLVAVGFRLAPQRQEVSSSSETEERKGTTSRLQHTDTPRVTLASSVETPWRGIGKQERIMLNCRTKSKIPGCESRKPHSGRDKVEDVFQSLLSARKGVSSLQHLCRLEVRHHLPVVRFQERVEELELSPQMKKFLMFLPRLDDESL</sequence>
<feature type="domain" description="SOCS box" evidence="5">
    <location>
        <begin position="385"/>
        <end position="428"/>
    </location>
</feature>
<dbReference type="Proteomes" id="UP001374579">
    <property type="component" value="Unassembled WGS sequence"/>
</dbReference>
<feature type="repeat" description="ANK" evidence="3">
    <location>
        <begin position="197"/>
        <end position="229"/>
    </location>
</feature>
<dbReference type="InterPro" id="IPR001496">
    <property type="entry name" value="SOCS_box"/>
</dbReference>
<dbReference type="SUPFAM" id="SSF48403">
    <property type="entry name" value="Ankyrin repeat"/>
    <property type="match status" value="1"/>
</dbReference>
<dbReference type="PANTHER" id="PTHR24180:SF45">
    <property type="entry name" value="POLY [ADP-RIBOSE] POLYMERASE TANKYRASE"/>
    <property type="match status" value="1"/>
</dbReference>
<protein>
    <recommendedName>
        <fullName evidence="5">SOCS box domain-containing protein</fullName>
    </recommendedName>
</protein>
<dbReference type="Pfam" id="PF12796">
    <property type="entry name" value="Ank_2"/>
    <property type="match status" value="2"/>
</dbReference>
<dbReference type="EMBL" id="JBAMIC010000018">
    <property type="protein sequence ID" value="KAK7095115.1"/>
    <property type="molecule type" value="Genomic_DNA"/>
</dbReference>
<evidence type="ECO:0000256" key="4">
    <source>
        <dbReference type="SAM" id="MobiDB-lite"/>
    </source>
</evidence>
<evidence type="ECO:0000259" key="5">
    <source>
        <dbReference type="PROSITE" id="PS50225"/>
    </source>
</evidence>
<dbReference type="PROSITE" id="PS50297">
    <property type="entry name" value="ANK_REP_REGION"/>
    <property type="match status" value="1"/>
</dbReference>
<dbReference type="Gene3D" id="1.10.750.20">
    <property type="entry name" value="SOCS box"/>
    <property type="match status" value="1"/>
</dbReference>
<evidence type="ECO:0000256" key="3">
    <source>
        <dbReference type="PROSITE-ProRule" id="PRU00023"/>
    </source>
</evidence>
<reference evidence="6 7" key="1">
    <citation type="submission" date="2024-02" db="EMBL/GenBank/DDBJ databases">
        <title>Chromosome-scale genome assembly of the rough periwinkle Littorina saxatilis.</title>
        <authorList>
            <person name="De Jode A."/>
            <person name="Faria R."/>
            <person name="Formenti G."/>
            <person name="Sims Y."/>
            <person name="Smith T.P."/>
            <person name="Tracey A."/>
            <person name="Wood J.M.D."/>
            <person name="Zagrodzka Z.B."/>
            <person name="Johannesson K."/>
            <person name="Butlin R.K."/>
            <person name="Leder E.H."/>
        </authorList>
    </citation>
    <scope>NUCLEOTIDE SEQUENCE [LARGE SCALE GENOMIC DNA]</scope>
    <source>
        <strain evidence="6">Snail1</strain>
        <tissue evidence="6">Muscle</tissue>
    </source>
</reference>
<keyword evidence="7" id="KW-1185">Reference proteome</keyword>